<dbReference type="PANTHER" id="PTHR43298:SF2">
    <property type="entry name" value="FMN_FAD EXPORTER YEEO-RELATED"/>
    <property type="match status" value="1"/>
</dbReference>
<feature type="transmembrane region" description="Helical" evidence="13">
    <location>
        <begin position="390"/>
        <end position="409"/>
    </location>
</feature>
<dbReference type="PANTHER" id="PTHR43298">
    <property type="entry name" value="MULTIDRUG RESISTANCE PROTEIN NORM-RELATED"/>
    <property type="match status" value="1"/>
</dbReference>
<evidence type="ECO:0000256" key="3">
    <source>
        <dbReference type="ARBA" id="ARBA00010199"/>
    </source>
</evidence>
<evidence type="ECO:0000256" key="5">
    <source>
        <dbReference type="ARBA" id="ARBA00022448"/>
    </source>
</evidence>
<keyword evidence="10" id="KW-0406">Ion transport</keyword>
<dbReference type="PIRSF" id="PIRSF006603">
    <property type="entry name" value="DinF"/>
    <property type="match status" value="1"/>
</dbReference>
<evidence type="ECO:0000256" key="6">
    <source>
        <dbReference type="ARBA" id="ARBA00022449"/>
    </source>
</evidence>
<keyword evidence="9 13" id="KW-1133">Transmembrane helix</keyword>
<keyword evidence="8 13" id="KW-0812">Transmembrane</keyword>
<keyword evidence="5" id="KW-0813">Transport</keyword>
<name>A0ABP5ES41_9ACTN</name>
<evidence type="ECO:0000256" key="11">
    <source>
        <dbReference type="ARBA" id="ARBA00023136"/>
    </source>
</evidence>
<feature type="transmembrane region" description="Helical" evidence="13">
    <location>
        <begin position="12"/>
        <end position="37"/>
    </location>
</feature>
<evidence type="ECO:0000256" key="4">
    <source>
        <dbReference type="ARBA" id="ARBA00020268"/>
    </source>
</evidence>
<evidence type="ECO:0000256" key="13">
    <source>
        <dbReference type="SAM" id="Phobius"/>
    </source>
</evidence>
<feature type="transmembrane region" description="Helical" evidence="13">
    <location>
        <begin position="84"/>
        <end position="107"/>
    </location>
</feature>
<evidence type="ECO:0000256" key="8">
    <source>
        <dbReference type="ARBA" id="ARBA00022692"/>
    </source>
</evidence>
<dbReference type="Proteomes" id="UP001499854">
    <property type="component" value="Unassembled WGS sequence"/>
</dbReference>
<feature type="transmembrane region" description="Helical" evidence="13">
    <location>
        <begin position="163"/>
        <end position="183"/>
    </location>
</feature>
<evidence type="ECO:0000256" key="7">
    <source>
        <dbReference type="ARBA" id="ARBA00022475"/>
    </source>
</evidence>
<evidence type="ECO:0000256" key="2">
    <source>
        <dbReference type="ARBA" id="ARBA00004651"/>
    </source>
</evidence>
<feature type="transmembrane region" description="Helical" evidence="13">
    <location>
        <begin position="57"/>
        <end position="75"/>
    </location>
</feature>
<comment type="subcellular location">
    <subcellularLocation>
        <location evidence="2">Cell membrane</location>
        <topology evidence="2">Multi-pass membrane protein</topology>
    </subcellularLocation>
</comment>
<feature type="transmembrane region" description="Helical" evidence="13">
    <location>
        <begin position="346"/>
        <end position="370"/>
    </location>
</feature>
<feature type="transmembrane region" description="Helical" evidence="13">
    <location>
        <begin position="441"/>
        <end position="462"/>
    </location>
</feature>
<keyword evidence="6" id="KW-0050">Antiport</keyword>
<dbReference type="RefSeq" id="WP_344662775.1">
    <property type="nucleotide sequence ID" value="NZ_BAAAQM010000082.1"/>
</dbReference>
<dbReference type="EMBL" id="BAAAQM010000082">
    <property type="protein sequence ID" value="GAA2004630.1"/>
    <property type="molecule type" value="Genomic_DNA"/>
</dbReference>
<evidence type="ECO:0000256" key="10">
    <source>
        <dbReference type="ARBA" id="ARBA00023065"/>
    </source>
</evidence>
<comment type="caution">
    <text evidence="14">The sequence shown here is derived from an EMBL/GenBank/DDBJ whole genome shotgun (WGS) entry which is preliminary data.</text>
</comment>
<gene>
    <name evidence="14" type="ORF">GCM10009838_83550</name>
</gene>
<feature type="transmembrane region" description="Helical" evidence="13">
    <location>
        <begin position="416"/>
        <end position="435"/>
    </location>
</feature>
<keyword evidence="15" id="KW-1185">Reference proteome</keyword>
<dbReference type="Pfam" id="PF01554">
    <property type="entry name" value="MatE"/>
    <property type="match status" value="2"/>
</dbReference>
<evidence type="ECO:0000256" key="9">
    <source>
        <dbReference type="ARBA" id="ARBA00022989"/>
    </source>
</evidence>
<keyword evidence="11 13" id="KW-0472">Membrane</keyword>
<comment type="function">
    <text evidence="1">Multidrug efflux pump.</text>
</comment>
<accession>A0ABP5ES41</accession>
<organism evidence="14 15">
    <name type="scientific">Catenulispora subtropica</name>
    <dbReference type="NCBI Taxonomy" id="450798"/>
    <lineage>
        <taxon>Bacteria</taxon>
        <taxon>Bacillati</taxon>
        <taxon>Actinomycetota</taxon>
        <taxon>Actinomycetes</taxon>
        <taxon>Catenulisporales</taxon>
        <taxon>Catenulisporaceae</taxon>
        <taxon>Catenulispora</taxon>
    </lineage>
</organism>
<feature type="transmembrane region" description="Helical" evidence="13">
    <location>
        <begin position="127"/>
        <end position="151"/>
    </location>
</feature>
<keyword evidence="7" id="KW-1003">Cell membrane</keyword>
<comment type="similarity">
    <text evidence="3">Belongs to the multi antimicrobial extrusion (MATE) (TC 2.A.66.1) family.</text>
</comment>
<evidence type="ECO:0000313" key="14">
    <source>
        <dbReference type="EMBL" id="GAA2004630.1"/>
    </source>
</evidence>
<reference evidence="15" key="1">
    <citation type="journal article" date="2019" name="Int. J. Syst. Evol. Microbiol.">
        <title>The Global Catalogue of Microorganisms (GCM) 10K type strain sequencing project: providing services to taxonomists for standard genome sequencing and annotation.</title>
        <authorList>
            <consortium name="The Broad Institute Genomics Platform"/>
            <consortium name="The Broad Institute Genome Sequencing Center for Infectious Disease"/>
            <person name="Wu L."/>
            <person name="Ma J."/>
        </authorList>
    </citation>
    <scope>NUCLEOTIDE SEQUENCE [LARGE SCALE GENOMIC DNA]</scope>
    <source>
        <strain evidence="15">JCM 16013</strain>
    </source>
</reference>
<dbReference type="InterPro" id="IPR050222">
    <property type="entry name" value="MATE_MdtK"/>
</dbReference>
<protein>
    <recommendedName>
        <fullName evidence="4">Probable multidrug resistance protein NorM</fullName>
    </recommendedName>
    <alternativeName>
        <fullName evidence="12">Multidrug-efflux transporter</fullName>
    </alternativeName>
</protein>
<feature type="transmembrane region" description="Helical" evidence="13">
    <location>
        <begin position="282"/>
        <end position="307"/>
    </location>
</feature>
<proteinExistence type="inferred from homology"/>
<evidence type="ECO:0000256" key="1">
    <source>
        <dbReference type="ARBA" id="ARBA00003408"/>
    </source>
</evidence>
<sequence>MGGEGKSHRRAIVGLAWPVYVELLAGVIAGVVDVAWVARLGPAPMAAVALATNLENLVLGLILVATAGTTVLIAARTTLAGRRAAIRGGVTLAAATTVAVVGAGSLMRGPVVDLFFDAGEAEARHAALGFLAISIPGLAVSFAQLTVDAVFKGLGDTRTPMRLAMGTNALILVLDPTLIYGFGLGVRGAALATVASRFVMFAVGWALVRHRSLGDETTAEAGAEEVERAVVGVGAPSRSTAARLTPAAVAAPAPLPRRSVPTGILTETLEVARAGAPLGGDFLARMAGATALATVVATFGVAAVAAYGIGTKAMYFASMAFYAVRQAATIHTARSQPGQASRIGRAAVTVGVGLGLVAALVYAGAAPWIMAAFTDRGDVAAVGVEFLRWLALYLVPISAVISLSGTLAAGRGRSRLLLVTLAGTVALVVLARGLAGPFGLAGVWAAMCGSAALQCAALLVLLRRLGAGAPLSAGTRP</sequence>
<evidence type="ECO:0000313" key="15">
    <source>
        <dbReference type="Proteomes" id="UP001499854"/>
    </source>
</evidence>
<dbReference type="InterPro" id="IPR002528">
    <property type="entry name" value="MATE_fam"/>
</dbReference>
<dbReference type="InterPro" id="IPR048279">
    <property type="entry name" value="MdtK-like"/>
</dbReference>
<evidence type="ECO:0000256" key="12">
    <source>
        <dbReference type="ARBA" id="ARBA00031636"/>
    </source>
</evidence>